<feature type="transmembrane region" description="Helical" evidence="1">
    <location>
        <begin position="70"/>
        <end position="92"/>
    </location>
</feature>
<evidence type="ECO:0000256" key="1">
    <source>
        <dbReference type="SAM" id="Phobius"/>
    </source>
</evidence>
<dbReference type="InterPro" id="IPR003675">
    <property type="entry name" value="Rce1/LyrA-like_dom"/>
</dbReference>
<dbReference type="PANTHER" id="PTHR39430">
    <property type="entry name" value="MEMBRANE-ASSOCIATED PROTEASE-RELATED"/>
    <property type="match status" value="1"/>
</dbReference>
<feature type="domain" description="CAAX prenyl protease 2/Lysostaphin resistance protein A-like" evidence="2">
    <location>
        <begin position="105"/>
        <end position="196"/>
    </location>
</feature>
<accession>A0A9X2G633</accession>
<dbReference type="GO" id="GO:0004175">
    <property type="term" value="F:endopeptidase activity"/>
    <property type="evidence" value="ECO:0007669"/>
    <property type="project" value="UniProtKB-ARBA"/>
</dbReference>
<feature type="transmembrane region" description="Helical" evidence="1">
    <location>
        <begin position="184"/>
        <end position="202"/>
    </location>
</feature>
<keyword evidence="4" id="KW-1185">Reference proteome</keyword>
<feature type="transmembrane region" description="Helical" evidence="1">
    <location>
        <begin position="160"/>
        <end position="179"/>
    </location>
</feature>
<dbReference type="PANTHER" id="PTHR39430:SF1">
    <property type="entry name" value="PROTEASE"/>
    <property type="match status" value="1"/>
</dbReference>
<feature type="transmembrane region" description="Helical" evidence="1">
    <location>
        <begin position="28"/>
        <end position="49"/>
    </location>
</feature>
<dbReference type="Proteomes" id="UP001139493">
    <property type="component" value="Unassembled WGS sequence"/>
</dbReference>
<evidence type="ECO:0000313" key="3">
    <source>
        <dbReference type="EMBL" id="MCP2266022.1"/>
    </source>
</evidence>
<feature type="transmembrane region" description="Helical" evidence="1">
    <location>
        <begin position="135"/>
        <end position="154"/>
    </location>
</feature>
<proteinExistence type="predicted"/>
<gene>
    <name evidence="3" type="ORF">APR03_003387</name>
</gene>
<comment type="caution">
    <text evidence="3">The sequence shown here is derived from an EMBL/GenBank/DDBJ whole genome shotgun (WGS) entry which is preliminary data.</text>
</comment>
<evidence type="ECO:0000259" key="2">
    <source>
        <dbReference type="Pfam" id="PF02517"/>
    </source>
</evidence>
<dbReference type="RefSeq" id="WP_253837509.1">
    <property type="nucleotide sequence ID" value="NZ_JAMTCS010000010.1"/>
</dbReference>
<dbReference type="Pfam" id="PF02517">
    <property type="entry name" value="Rce1-like"/>
    <property type="match status" value="1"/>
</dbReference>
<dbReference type="GO" id="GO:0080120">
    <property type="term" value="P:CAAX-box protein maturation"/>
    <property type="evidence" value="ECO:0007669"/>
    <property type="project" value="UniProtKB-ARBA"/>
</dbReference>
<sequence>MRVVWQLVAVVAVSILGAQGLALVEHNPWLTLLVGVATAVAGLAVYRWVVGRTERRQVTELARLGAVRSVTWGTLLGIGLFGLVILNLALLGSYSVHGLGSPSGALGLLGFMAMAAVTEELLWRGVLFRVVESWTGTWTALAITGLLFGLAHLLNPNATLWGALAIALEAGGMLTAAYVATRKLWVPIGLHLGWNVAGSTIFSTEVSGNDTPQGLLDAGTSGPALVTGGAFGPEGSLYSVAFCTAVAVVFLVVAHRRGTIVPARRAARARAAVPGQTPARLPR</sequence>
<feature type="transmembrane region" description="Helical" evidence="1">
    <location>
        <begin position="104"/>
        <end position="123"/>
    </location>
</feature>
<feature type="transmembrane region" description="Helical" evidence="1">
    <location>
        <begin position="235"/>
        <end position="254"/>
    </location>
</feature>
<dbReference type="EMBL" id="JAMTCS010000010">
    <property type="protein sequence ID" value="MCP2266022.1"/>
    <property type="molecule type" value="Genomic_DNA"/>
</dbReference>
<reference evidence="3" key="1">
    <citation type="submission" date="2022-06" db="EMBL/GenBank/DDBJ databases">
        <title>Genomic Encyclopedia of Archaeal and Bacterial Type Strains, Phase II (KMG-II): from individual species to whole genera.</title>
        <authorList>
            <person name="Goeker M."/>
        </authorList>
    </citation>
    <scope>NUCLEOTIDE SEQUENCE</scope>
    <source>
        <strain evidence="3">DSM 26652</strain>
    </source>
</reference>
<name>A0A9X2G633_9MICO</name>
<keyword evidence="1" id="KW-0472">Membrane</keyword>
<keyword evidence="1" id="KW-0812">Transmembrane</keyword>
<keyword evidence="1" id="KW-1133">Transmembrane helix</keyword>
<organism evidence="3 4">
    <name type="scientific">Promicromonospora thailandica</name>
    <dbReference type="NCBI Taxonomy" id="765201"/>
    <lineage>
        <taxon>Bacteria</taxon>
        <taxon>Bacillati</taxon>
        <taxon>Actinomycetota</taxon>
        <taxon>Actinomycetes</taxon>
        <taxon>Micrococcales</taxon>
        <taxon>Promicromonosporaceae</taxon>
        <taxon>Promicromonospora</taxon>
    </lineage>
</organism>
<evidence type="ECO:0000313" key="4">
    <source>
        <dbReference type="Proteomes" id="UP001139493"/>
    </source>
</evidence>
<dbReference type="AlphaFoldDB" id="A0A9X2G633"/>
<protein>
    <recommendedName>
        <fullName evidence="2">CAAX prenyl protease 2/Lysostaphin resistance protein A-like domain-containing protein</fullName>
    </recommendedName>
</protein>